<gene>
    <name evidence="3" type="ORF">Sxan_24750</name>
</gene>
<comment type="caution">
    <text evidence="3">The sequence shown here is derived from an EMBL/GenBank/DDBJ whole genome shotgun (WGS) entry which is preliminary data.</text>
</comment>
<evidence type="ECO:0000256" key="1">
    <source>
        <dbReference type="ARBA" id="ARBA00022801"/>
    </source>
</evidence>
<sequence>MEVEGRTVSADPDVAVRVYRPHRARGAVVWLHGGGGVFGDLDTEHPWAARIADLSGAVVVSVGYRLAPEHPFPLDELGLLTLSARQDGRTVVTDEQAGMFAATDDGVLVAGPGARLAATRYEDWLRAVR</sequence>
<protein>
    <recommendedName>
        <fullName evidence="2">Alpha/beta hydrolase fold-3 domain-containing protein</fullName>
    </recommendedName>
</protein>
<keyword evidence="1" id="KW-0378">Hydrolase</keyword>
<dbReference type="EMBL" id="BNEE01000006">
    <property type="protein sequence ID" value="GHI85111.1"/>
    <property type="molecule type" value="Genomic_DNA"/>
</dbReference>
<dbReference type="RefSeq" id="WP_308443081.1">
    <property type="nucleotide sequence ID" value="NZ_BNEE01000006.1"/>
</dbReference>
<accession>A0A919GV18</accession>
<evidence type="ECO:0000313" key="4">
    <source>
        <dbReference type="Proteomes" id="UP000600026"/>
    </source>
</evidence>
<dbReference type="InterPro" id="IPR013094">
    <property type="entry name" value="AB_hydrolase_3"/>
</dbReference>
<evidence type="ECO:0000313" key="3">
    <source>
        <dbReference type="EMBL" id="GHI85111.1"/>
    </source>
</evidence>
<dbReference type="Gene3D" id="3.40.50.1820">
    <property type="entry name" value="alpha/beta hydrolase"/>
    <property type="match status" value="1"/>
</dbReference>
<proteinExistence type="predicted"/>
<dbReference type="AlphaFoldDB" id="A0A919GV18"/>
<dbReference type="InterPro" id="IPR050300">
    <property type="entry name" value="GDXG_lipolytic_enzyme"/>
</dbReference>
<dbReference type="Proteomes" id="UP000600026">
    <property type="component" value="Unassembled WGS sequence"/>
</dbReference>
<name>A0A919GV18_9ACTN</name>
<reference evidence="3" key="1">
    <citation type="submission" date="2020-09" db="EMBL/GenBank/DDBJ databases">
        <title>Whole genome shotgun sequence of Streptomyces xanthophaeus NBRC 12829.</title>
        <authorList>
            <person name="Komaki H."/>
            <person name="Tamura T."/>
        </authorList>
    </citation>
    <scope>NUCLEOTIDE SEQUENCE</scope>
    <source>
        <strain evidence="3">NBRC 12829</strain>
    </source>
</reference>
<feature type="domain" description="Alpha/beta hydrolase fold-3" evidence="2">
    <location>
        <begin position="28"/>
        <end position="74"/>
    </location>
</feature>
<dbReference type="InterPro" id="IPR029058">
    <property type="entry name" value="AB_hydrolase_fold"/>
</dbReference>
<dbReference type="GO" id="GO:0016787">
    <property type="term" value="F:hydrolase activity"/>
    <property type="evidence" value="ECO:0007669"/>
    <property type="project" value="UniProtKB-KW"/>
</dbReference>
<dbReference type="PANTHER" id="PTHR48081">
    <property type="entry name" value="AB HYDROLASE SUPERFAMILY PROTEIN C4A8.06C"/>
    <property type="match status" value="1"/>
</dbReference>
<organism evidence="3 4">
    <name type="scientific">Streptomyces xanthophaeus</name>
    <dbReference type="NCBI Taxonomy" id="67385"/>
    <lineage>
        <taxon>Bacteria</taxon>
        <taxon>Bacillati</taxon>
        <taxon>Actinomycetota</taxon>
        <taxon>Actinomycetes</taxon>
        <taxon>Kitasatosporales</taxon>
        <taxon>Streptomycetaceae</taxon>
        <taxon>Streptomyces</taxon>
    </lineage>
</organism>
<dbReference type="Pfam" id="PF07859">
    <property type="entry name" value="Abhydrolase_3"/>
    <property type="match status" value="1"/>
</dbReference>
<keyword evidence="4" id="KW-1185">Reference proteome</keyword>
<dbReference type="SUPFAM" id="SSF53474">
    <property type="entry name" value="alpha/beta-Hydrolases"/>
    <property type="match status" value="1"/>
</dbReference>
<dbReference type="PANTHER" id="PTHR48081:SF8">
    <property type="entry name" value="ALPHA_BETA HYDROLASE FOLD-3 DOMAIN-CONTAINING PROTEIN-RELATED"/>
    <property type="match status" value="1"/>
</dbReference>
<evidence type="ECO:0000259" key="2">
    <source>
        <dbReference type="Pfam" id="PF07859"/>
    </source>
</evidence>